<dbReference type="GO" id="GO:0005789">
    <property type="term" value="C:endoplasmic reticulum membrane"/>
    <property type="evidence" value="ECO:0007669"/>
    <property type="project" value="UniProtKB-SubCell"/>
</dbReference>
<dbReference type="STRING" id="4829.A0A168R841"/>
<dbReference type="AlphaFoldDB" id="A0A168R841"/>
<keyword evidence="5" id="KW-0256">Endoplasmic reticulum</keyword>
<evidence type="ECO:0000256" key="2">
    <source>
        <dbReference type="ARBA" id="ARBA00004687"/>
    </source>
</evidence>
<keyword evidence="7 8" id="KW-0472">Membrane</keyword>
<proteinExistence type="predicted"/>
<evidence type="ECO:0000256" key="4">
    <source>
        <dbReference type="ARBA" id="ARBA00022692"/>
    </source>
</evidence>
<dbReference type="InterPro" id="IPR009580">
    <property type="entry name" value="GPI_biosynthesis_protein_Pig-F"/>
</dbReference>
<dbReference type="Pfam" id="PF06699">
    <property type="entry name" value="PIG-F"/>
    <property type="match status" value="1"/>
</dbReference>
<name>A0A168R841_ABSGL</name>
<dbReference type="Proteomes" id="UP000078561">
    <property type="component" value="Unassembled WGS sequence"/>
</dbReference>
<keyword evidence="3" id="KW-0337">GPI-anchor biosynthesis</keyword>
<keyword evidence="6 8" id="KW-1133">Transmembrane helix</keyword>
<dbReference type="InParanoid" id="A0A168R841"/>
<comment type="subcellular location">
    <subcellularLocation>
        <location evidence="1">Endoplasmic reticulum membrane</location>
        <topology evidence="1">Multi-pass membrane protein</topology>
    </subcellularLocation>
</comment>
<keyword evidence="4 8" id="KW-0812">Transmembrane</keyword>
<evidence type="ECO:0000313" key="10">
    <source>
        <dbReference type="Proteomes" id="UP000078561"/>
    </source>
</evidence>
<feature type="transmembrane region" description="Helical" evidence="8">
    <location>
        <begin position="100"/>
        <end position="125"/>
    </location>
</feature>
<evidence type="ECO:0000256" key="7">
    <source>
        <dbReference type="ARBA" id="ARBA00023136"/>
    </source>
</evidence>
<evidence type="ECO:0000313" key="9">
    <source>
        <dbReference type="EMBL" id="SAM06262.1"/>
    </source>
</evidence>
<protein>
    <recommendedName>
        <fullName evidence="11">Glycosylphosphatidylinositol anchor biosynthesis protein 11</fullName>
    </recommendedName>
</protein>
<evidence type="ECO:0000256" key="5">
    <source>
        <dbReference type="ARBA" id="ARBA00022824"/>
    </source>
</evidence>
<organism evidence="9">
    <name type="scientific">Absidia glauca</name>
    <name type="common">Pin mould</name>
    <dbReference type="NCBI Taxonomy" id="4829"/>
    <lineage>
        <taxon>Eukaryota</taxon>
        <taxon>Fungi</taxon>
        <taxon>Fungi incertae sedis</taxon>
        <taxon>Mucoromycota</taxon>
        <taxon>Mucoromycotina</taxon>
        <taxon>Mucoromycetes</taxon>
        <taxon>Mucorales</taxon>
        <taxon>Cunninghamellaceae</taxon>
        <taxon>Absidia</taxon>
    </lineage>
</organism>
<sequence length="136" mass="14919">MASTVAATLVLHVLIVLFGASLIDKSYNTLLLASFLAISTVMPAFESLPLTSSWIKIYLHHSPTTTSEIYAYTQALGALIGAWLGAIVLPLDWERDWQEWPISCVISTFLGHLVGVAAGFAWTMIKLIQPDKKKTE</sequence>
<dbReference type="EMBL" id="LT554579">
    <property type="protein sequence ID" value="SAM06262.1"/>
    <property type="molecule type" value="Genomic_DNA"/>
</dbReference>
<dbReference type="GO" id="GO:0006506">
    <property type="term" value="P:GPI anchor biosynthetic process"/>
    <property type="evidence" value="ECO:0007669"/>
    <property type="project" value="UniProtKB-UniPathway"/>
</dbReference>
<keyword evidence="10" id="KW-1185">Reference proteome</keyword>
<reference evidence="9" key="1">
    <citation type="submission" date="2016-04" db="EMBL/GenBank/DDBJ databases">
        <authorList>
            <person name="Evans L.H."/>
            <person name="Alamgir A."/>
            <person name="Owens N."/>
            <person name="Weber N.D."/>
            <person name="Virtaneva K."/>
            <person name="Barbian K."/>
            <person name="Babar A."/>
            <person name="Rosenke K."/>
        </authorList>
    </citation>
    <scope>NUCLEOTIDE SEQUENCE [LARGE SCALE GENOMIC DNA]</scope>
    <source>
        <strain evidence="9">CBS 101.48</strain>
    </source>
</reference>
<gene>
    <name evidence="9" type="primary">ABSGL_12150.1 scaffold 12710</name>
</gene>
<dbReference type="UniPathway" id="UPA00196"/>
<evidence type="ECO:0000256" key="6">
    <source>
        <dbReference type="ARBA" id="ARBA00022989"/>
    </source>
</evidence>
<dbReference type="OrthoDB" id="17366at2759"/>
<feature type="transmembrane region" description="Helical" evidence="8">
    <location>
        <begin position="29"/>
        <end position="48"/>
    </location>
</feature>
<feature type="transmembrane region" description="Helical" evidence="8">
    <location>
        <begin position="69"/>
        <end position="88"/>
    </location>
</feature>
<dbReference type="OMA" id="FHLISIM"/>
<evidence type="ECO:0000256" key="8">
    <source>
        <dbReference type="SAM" id="Phobius"/>
    </source>
</evidence>
<evidence type="ECO:0000256" key="3">
    <source>
        <dbReference type="ARBA" id="ARBA00022502"/>
    </source>
</evidence>
<accession>A0A168R841</accession>
<comment type="pathway">
    <text evidence="2">Glycolipid biosynthesis; glycosylphosphatidylinositol-anchor biosynthesis.</text>
</comment>
<evidence type="ECO:0000256" key="1">
    <source>
        <dbReference type="ARBA" id="ARBA00004477"/>
    </source>
</evidence>
<evidence type="ECO:0008006" key="11">
    <source>
        <dbReference type="Google" id="ProtNLM"/>
    </source>
</evidence>